<proteinExistence type="predicted"/>
<dbReference type="AlphaFoldDB" id="A0A7Y7M8L1"/>
<comment type="caution">
    <text evidence="2">The sequence shown here is derived from an EMBL/GenBank/DDBJ whole genome shotgun (WGS) entry which is preliminary data.</text>
</comment>
<gene>
    <name evidence="2" type="ORF">HUK84_18320</name>
</gene>
<dbReference type="SUPFAM" id="SSF56219">
    <property type="entry name" value="DNase I-like"/>
    <property type="match status" value="1"/>
</dbReference>
<protein>
    <submittedName>
        <fullName evidence="2">Endonuclease/exonuclease/phosphatase family protein</fullName>
    </submittedName>
</protein>
<dbReference type="Pfam" id="PF03372">
    <property type="entry name" value="Exo_endo_phos"/>
    <property type="match status" value="1"/>
</dbReference>
<name>A0A7Y7M8L1_9PROT</name>
<evidence type="ECO:0000313" key="2">
    <source>
        <dbReference type="EMBL" id="NVN13061.1"/>
    </source>
</evidence>
<dbReference type="InterPro" id="IPR005135">
    <property type="entry name" value="Endo/exonuclease/phosphatase"/>
</dbReference>
<feature type="non-terminal residue" evidence="2">
    <location>
        <position position="1"/>
    </location>
</feature>
<accession>A0A7Y7M8L1</accession>
<dbReference type="RefSeq" id="WP_176641513.1">
    <property type="nucleotide sequence ID" value="NZ_JABXXP010000713.1"/>
</dbReference>
<dbReference type="GO" id="GO:0004519">
    <property type="term" value="F:endonuclease activity"/>
    <property type="evidence" value="ECO:0007669"/>
    <property type="project" value="UniProtKB-KW"/>
</dbReference>
<sequence>PPADPRPACRTLRRQMAVLDDWIAQRQDEGVPFVLMGDFNRDLTPRDPYFRAWQGDGPLTLATALHASPCWGGAYFIDHVLLGNRGRDWLVADSLRVLTYDQQDPAWAARLSDHCPVSVRLRMP</sequence>
<dbReference type="Proteomes" id="UP000534870">
    <property type="component" value="Unassembled WGS sequence"/>
</dbReference>
<dbReference type="Gene3D" id="3.60.10.10">
    <property type="entry name" value="Endonuclease/exonuclease/phosphatase"/>
    <property type="match status" value="1"/>
</dbReference>
<dbReference type="EMBL" id="JABXXP010000713">
    <property type="protein sequence ID" value="NVN13061.1"/>
    <property type="molecule type" value="Genomic_DNA"/>
</dbReference>
<keyword evidence="2" id="KW-0255">Endonuclease</keyword>
<reference evidence="2 3" key="1">
    <citation type="submission" date="2020-06" db="EMBL/GenBank/DDBJ databases">
        <title>Description of novel acetic acid bacteria.</title>
        <authorList>
            <person name="Sombolestani A."/>
        </authorList>
    </citation>
    <scope>NUCLEOTIDE SEQUENCE [LARGE SCALE GENOMIC DNA]</scope>
    <source>
        <strain evidence="2 3">LMG 31431</strain>
    </source>
</reference>
<feature type="domain" description="Endonuclease/exonuclease/phosphatase" evidence="1">
    <location>
        <begin position="4"/>
        <end position="114"/>
    </location>
</feature>
<dbReference type="GO" id="GO:0004527">
    <property type="term" value="F:exonuclease activity"/>
    <property type="evidence" value="ECO:0007669"/>
    <property type="project" value="UniProtKB-KW"/>
</dbReference>
<organism evidence="2 3">
    <name type="scientific">Nguyenibacter vanlangensis</name>
    <dbReference type="NCBI Taxonomy" id="1216886"/>
    <lineage>
        <taxon>Bacteria</taxon>
        <taxon>Pseudomonadati</taxon>
        <taxon>Pseudomonadota</taxon>
        <taxon>Alphaproteobacteria</taxon>
        <taxon>Acetobacterales</taxon>
        <taxon>Acetobacteraceae</taxon>
        <taxon>Nguyenibacter</taxon>
    </lineage>
</organism>
<keyword evidence="2" id="KW-0540">Nuclease</keyword>
<keyword evidence="2" id="KW-0269">Exonuclease</keyword>
<keyword evidence="2" id="KW-0378">Hydrolase</keyword>
<evidence type="ECO:0000313" key="3">
    <source>
        <dbReference type="Proteomes" id="UP000534870"/>
    </source>
</evidence>
<dbReference type="InterPro" id="IPR036691">
    <property type="entry name" value="Endo/exonu/phosph_ase_sf"/>
</dbReference>
<evidence type="ECO:0000259" key="1">
    <source>
        <dbReference type="Pfam" id="PF03372"/>
    </source>
</evidence>